<evidence type="ECO:0000313" key="3">
    <source>
        <dbReference type="Proteomes" id="UP001459277"/>
    </source>
</evidence>
<dbReference type="AlphaFoldDB" id="A0AAW2D271"/>
<dbReference type="Pfam" id="PF11443">
    <property type="entry name" value="DUF2828"/>
    <property type="match status" value="1"/>
</dbReference>
<accession>A0AAW2D271</accession>
<protein>
    <recommendedName>
        <fullName evidence="1">DUF2828 domain-containing protein</fullName>
    </recommendedName>
</protein>
<gene>
    <name evidence="2" type="ORF">SO802_011399</name>
</gene>
<dbReference type="InterPro" id="IPR058580">
    <property type="entry name" value="DUF2828"/>
</dbReference>
<reference evidence="2 3" key="1">
    <citation type="submission" date="2024-01" db="EMBL/GenBank/DDBJ databases">
        <title>A telomere-to-telomere, gap-free genome of sweet tea (Lithocarpus litseifolius).</title>
        <authorList>
            <person name="Zhou J."/>
        </authorList>
    </citation>
    <scope>NUCLEOTIDE SEQUENCE [LARGE SCALE GENOMIC DNA]</scope>
    <source>
        <strain evidence="2">Zhou-2022a</strain>
        <tissue evidence="2">Leaf</tissue>
    </source>
</reference>
<dbReference type="InterPro" id="IPR011205">
    <property type="entry name" value="UCP015417_vWA"/>
</dbReference>
<evidence type="ECO:0000259" key="1">
    <source>
        <dbReference type="Pfam" id="PF11443"/>
    </source>
</evidence>
<dbReference type="Proteomes" id="UP001459277">
    <property type="component" value="Unassembled WGS sequence"/>
</dbReference>
<evidence type="ECO:0000313" key="2">
    <source>
        <dbReference type="EMBL" id="KAL0003838.1"/>
    </source>
</evidence>
<proteinExistence type="predicted"/>
<comment type="caution">
    <text evidence="2">The sequence shown here is derived from an EMBL/GenBank/DDBJ whole genome shotgun (WGS) entry which is preliminary data.</text>
</comment>
<name>A0AAW2D271_9ROSI</name>
<feature type="domain" description="DUF2828" evidence="1">
    <location>
        <begin position="13"/>
        <end position="182"/>
    </location>
</feature>
<dbReference type="EMBL" id="JAZDWU010000004">
    <property type="protein sequence ID" value="KAL0003838.1"/>
    <property type="molecule type" value="Genomic_DNA"/>
</dbReference>
<dbReference type="PIRSF" id="PIRSF015417">
    <property type="entry name" value="T31B5_30_vWA"/>
    <property type="match status" value="1"/>
</dbReference>
<organism evidence="2 3">
    <name type="scientific">Lithocarpus litseifolius</name>
    <dbReference type="NCBI Taxonomy" id="425828"/>
    <lineage>
        <taxon>Eukaryota</taxon>
        <taxon>Viridiplantae</taxon>
        <taxon>Streptophyta</taxon>
        <taxon>Embryophyta</taxon>
        <taxon>Tracheophyta</taxon>
        <taxon>Spermatophyta</taxon>
        <taxon>Magnoliopsida</taxon>
        <taxon>eudicotyledons</taxon>
        <taxon>Gunneridae</taxon>
        <taxon>Pentapetalae</taxon>
        <taxon>rosids</taxon>
        <taxon>fabids</taxon>
        <taxon>Fagales</taxon>
        <taxon>Fagaceae</taxon>
        <taxon>Lithocarpus</taxon>
    </lineage>
</organism>
<dbReference type="PANTHER" id="PTHR31373">
    <property type="entry name" value="OS06G0652100 PROTEIN"/>
    <property type="match status" value="1"/>
</dbReference>
<sequence length="196" mass="23415">MRSKILIRIKRRRKNMKVVKDKTKTKKEKLTYLRMVKRNMMLKEAFEKRLKALKDRTNAENKRKEKINMMVKKAIKRYNYDKKYRFLYDQISDLFAKLLKADLGHLNSGQTAKISLASKWCPSLYSSYDYSTLFCESVARRLFPYDSCPEYKGIDEAHYVYRVRNRLQKEVLVPLRKALRVTGNLYECQSMELASI</sequence>
<dbReference type="PANTHER" id="PTHR31373:SF17">
    <property type="entry name" value="OS06G0652100 PROTEIN"/>
    <property type="match status" value="1"/>
</dbReference>
<keyword evidence="3" id="KW-1185">Reference proteome</keyword>